<dbReference type="Pfam" id="PF16186">
    <property type="entry name" value="Arm_3"/>
    <property type="match status" value="1"/>
</dbReference>
<sequence length="148" mass="16484">MLSVTLTNGEFQTQKEAAWAISNLTISGNREQVARLIQEGVIPPFCNLLNCKDSQVIQVVLDGINNMLKLAGPEVETLANMIEECGGLDKIEALQNHENVEIYKLAYDIIEQYFSEDVDDDPNLVPQSSDTGYQFDPNTSIPNEGFKF</sequence>
<dbReference type="AlphaFoldDB" id="A0A7R9DPL5"/>
<dbReference type="SMART" id="SM00185">
    <property type="entry name" value="ARM"/>
    <property type="match status" value="1"/>
</dbReference>
<evidence type="ECO:0000256" key="3">
    <source>
        <dbReference type="ARBA" id="ARBA00022927"/>
    </source>
</evidence>
<feature type="region of interest" description="Disordered" evidence="4">
    <location>
        <begin position="129"/>
        <end position="148"/>
    </location>
</feature>
<dbReference type="Pfam" id="PF00514">
    <property type="entry name" value="Arm"/>
    <property type="match status" value="2"/>
</dbReference>
<dbReference type="InterPro" id="IPR032413">
    <property type="entry name" value="Arm_3"/>
</dbReference>
<dbReference type="SUPFAM" id="SSF48371">
    <property type="entry name" value="ARM repeat"/>
    <property type="match status" value="1"/>
</dbReference>
<dbReference type="InterPro" id="IPR016024">
    <property type="entry name" value="ARM-type_fold"/>
</dbReference>
<name>A0A7R9DPL5_TIMPO</name>
<accession>A0A7R9DPL5</accession>
<dbReference type="GO" id="GO:0015031">
    <property type="term" value="P:protein transport"/>
    <property type="evidence" value="ECO:0007669"/>
    <property type="project" value="UniProtKB-KW"/>
</dbReference>
<keyword evidence="2" id="KW-0813">Transport</keyword>
<organism evidence="5">
    <name type="scientific">Timema poppense</name>
    <name type="common">Walking stick</name>
    <dbReference type="NCBI Taxonomy" id="170557"/>
    <lineage>
        <taxon>Eukaryota</taxon>
        <taxon>Metazoa</taxon>
        <taxon>Ecdysozoa</taxon>
        <taxon>Arthropoda</taxon>
        <taxon>Hexapoda</taxon>
        <taxon>Insecta</taxon>
        <taxon>Pterygota</taxon>
        <taxon>Neoptera</taxon>
        <taxon>Polyneoptera</taxon>
        <taxon>Phasmatodea</taxon>
        <taxon>Timematodea</taxon>
        <taxon>Timematoidea</taxon>
        <taxon>Timematidae</taxon>
        <taxon>Timema</taxon>
    </lineage>
</organism>
<protein>
    <recommendedName>
        <fullName evidence="6">Importin alpha</fullName>
    </recommendedName>
</protein>
<dbReference type="InterPro" id="IPR011989">
    <property type="entry name" value="ARM-like"/>
</dbReference>
<dbReference type="Gene3D" id="1.25.10.10">
    <property type="entry name" value="Leucine-rich Repeat Variant"/>
    <property type="match status" value="1"/>
</dbReference>
<dbReference type="EMBL" id="OD017270">
    <property type="protein sequence ID" value="CAD7418507.1"/>
    <property type="molecule type" value="Genomic_DNA"/>
</dbReference>
<evidence type="ECO:0008006" key="6">
    <source>
        <dbReference type="Google" id="ProtNLM"/>
    </source>
</evidence>
<gene>
    <name evidence="5" type="ORF">TPSB3V08_LOCUS12434</name>
</gene>
<feature type="compositionally biased region" description="Polar residues" evidence="4">
    <location>
        <begin position="129"/>
        <end position="142"/>
    </location>
</feature>
<evidence type="ECO:0000256" key="2">
    <source>
        <dbReference type="ARBA" id="ARBA00022448"/>
    </source>
</evidence>
<evidence type="ECO:0000313" key="5">
    <source>
        <dbReference type="EMBL" id="CAD7418507.1"/>
    </source>
</evidence>
<evidence type="ECO:0000256" key="1">
    <source>
        <dbReference type="ARBA" id="ARBA00010394"/>
    </source>
</evidence>
<reference evidence="5" key="1">
    <citation type="submission" date="2020-11" db="EMBL/GenBank/DDBJ databases">
        <authorList>
            <person name="Tran Van P."/>
        </authorList>
    </citation>
    <scope>NUCLEOTIDE SEQUENCE</scope>
</reference>
<comment type="similarity">
    <text evidence="1">Belongs to the importin alpha family.</text>
</comment>
<evidence type="ECO:0000256" key="4">
    <source>
        <dbReference type="SAM" id="MobiDB-lite"/>
    </source>
</evidence>
<dbReference type="InterPro" id="IPR000225">
    <property type="entry name" value="Armadillo"/>
</dbReference>
<dbReference type="PANTHER" id="PTHR23316">
    <property type="entry name" value="IMPORTIN ALPHA"/>
    <property type="match status" value="1"/>
</dbReference>
<keyword evidence="3" id="KW-0653">Protein transport</keyword>
<proteinExistence type="inferred from homology"/>